<dbReference type="AlphaFoldDB" id="A0A7G6X4M8"/>
<reference evidence="2" key="1">
    <citation type="submission" date="2019-09" db="EMBL/GenBank/DDBJ databases">
        <title>Antimicrobial potential of Antarctic Bacteria.</title>
        <authorList>
            <person name="Benaud N."/>
            <person name="Edwards R.J."/>
            <person name="Ferrari B.C."/>
        </authorList>
    </citation>
    <scope>NUCLEOTIDE SEQUENCE [LARGE SCALE GENOMIC DNA]</scope>
    <source>
        <strain evidence="2">SPB151</strain>
    </source>
</reference>
<dbReference type="InterPro" id="IPR009959">
    <property type="entry name" value="Cyclase_SnoaL-like"/>
</dbReference>
<sequence>MNSTPGIVSSDPRSIAVRSIQIMADGEPADFEELVHPDAVNREDQVEPPAARVGGPKGFQATALWLREAFAGLHYDIHHVVAEGDLVALNCTMSGRHVAPFVTYTPDGGVGTAFPPTGRTFAATQSHWLRIQDGKVIEHWANRDDLGQAEQLGWVPPTPVYLFRMARAKSKAKRG</sequence>
<name>A0A7G6X4M8_9ACTN</name>
<dbReference type="Gene3D" id="3.10.450.50">
    <property type="match status" value="1"/>
</dbReference>
<organism evidence="1 2">
    <name type="scientific">Kribbella qitaiheensis</name>
    <dbReference type="NCBI Taxonomy" id="1544730"/>
    <lineage>
        <taxon>Bacteria</taxon>
        <taxon>Bacillati</taxon>
        <taxon>Actinomycetota</taxon>
        <taxon>Actinomycetes</taxon>
        <taxon>Propionibacteriales</taxon>
        <taxon>Kribbellaceae</taxon>
        <taxon>Kribbella</taxon>
    </lineage>
</organism>
<proteinExistence type="predicted"/>
<evidence type="ECO:0000313" key="2">
    <source>
        <dbReference type="Proteomes" id="UP000515563"/>
    </source>
</evidence>
<dbReference type="Pfam" id="PF07366">
    <property type="entry name" value="SnoaL"/>
    <property type="match status" value="1"/>
</dbReference>
<dbReference type="RefSeq" id="WP_185443594.1">
    <property type="nucleotide sequence ID" value="NZ_CP043661.1"/>
</dbReference>
<dbReference type="Proteomes" id="UP000515563">
    <property type="component" value="Chromosome"/>
</dbReference>
<accession>A0A7G6X4M8</accession>
<reference evidence="1 2" key="2">
    <citation type="journal article" date="2020" name="Microbiol. Resour. Announc.">
        <title>Antarctic desert soil bacteria exhibit high novel natural product potential, evaluated through long-read genome sequencing and comparative genomics.</title>
        <authorList>
            <person name="Benaud N."/>
            <person name="Edwards R.J."/>
            <person name="Amos T.G."/>
            <person name="D'Agostino P.M."/>
            <person name="Gutierrez-Chavez C."/>
            <person name="Montgomery K."/>
            <person name="Nicetic I."/>
            <person name="Ferrari B.C."/>
        </authorList>
    </citation>
    <scope>NUCLEOTIDE SEQUENCE [LARGE SCALE GENOMIC DNA]</scope>
    <source>
        <strain evidence="1 2">SPB151</strain>
    </source>
</reference>
<dbReference type="KEGG" id="kqi:F1D05_28895"/>
<protein>
    <submittedName>
        <fullName evidence="1">Ester cyclase</fullName>
    </submittedName>
</protein>
<dbReference type="SUPFAM" id="SSF54427">
    <property type="entry name" value="NTF2-like"/>
    <property type="match status" value="1"/>
</dbReference>
<dbReference type="InterPro" id="IPR032710">
    <property type="entry name" value="NTF2-like_dom_sf"/>
</dbReference>
<dbReference type="GO" id="GO:0030638">
    <property type="term" value="P:polyketide metabolic process"/>
    <property type="evidence" value="ECO:0007669"/>
    <property type="project" value="InterPro"/>
</dbReference>
<evidence type="ECO:0000313" key="1">
    <source>
        <dbReference type="EMBL" id="QNE21193.1"/>
    </source>
</evidence>
<dbReference type="EMBL" id="CP043661">
    <property type="protein sequence ID" value="QNE21193.1"/>
    <property type="molecule type" value="Genomic_DNA"/>
</dbReference>
<keyword evidence="2" id="KW-1185">Reference proteome</keyword>
<gene>
    <name evidence="1" type="ORF">F1D05_28895</name>
</gene>